<organism evidence="1 2">
    <name type="scientific">Flemingia macrophylla</name>
    <dbReference type="NCBI Taxonomy" id="520843"/>
    <lineage>
        <taxon>Eukaryota</taxon>
        <taxon>Viridiplantae</taxon>
        <taxon>Streptophyta</taxon>
        <taxon>Embryophyta</taxon>
        <taxon>Tracheophyta</taxon>
        <taxon>Spermatophyta</taxon>
        <taxon>Magnoliopsida</taxon>
        <taxon>eudicotyledons</taxon>
        <taxon>Gunneridae</taxon>
        <taxon>Pentapetalae</taxon>
        <taxon>rosids</taxon>
        <taxon>fabids</taxon>
        <taxon>Fabales</taxon>
        <taxon>Fabaceae</taxon>
        <taxon>Papilionoideae</taxon>
        <taxon>50 kb inversion clade</taxon>
        <taxon>NPAAA clade</taxon>
        <taxon>indigoferoid/millettioid clade</taxon>
        <taxon>Phaseoleae</taxon>
        <taxon>Flemingia</taxon>
    </lineage>
</organism>
<dbReference type="EMBL" id="JBGMDY010000006">
    <property type="protein sequence ID" value="KAL2330073.1"/>
    <property type="molecule type" value="Genomic_DNA"/>
</dbReference>
<sequence>MAKRRRRRRIVRRLLHGGKGFPEPLRVKIRRVSKFAGDGARRGFEGDGIVPR</sequence>
<evidence type="ECO:0000313" key="1">
    <source>
        <dbReference type="EMBL" id="KAL2330073.1"/>
    </source>
</evidence>
<comment type="caution">
    <text evidence="1">The sequence shown here is derived from an EMBL/GenBank/DDBJ whole genome shotgun (WGS) entry which is preliminary data.</text>
</comment>
<keyword evidence="2" id="KW-1185">Reference proteome</keyword>
<proteinExistence type="predicted"/>
<gene>
    <name evidence="1" type="ORF">Fmac_017654</name>
</gene>
<dbReference type="AlphaFoldDB" id="A0ABD1M2S5"/>
<protein>
    <submittedName>
        <fullName evidence="1">Uncharacterized protein</fullName>
    </submittedName>
</protein>
<accession>A0ABD1M2S5</accession>
<name>A0ABD1M2S5_9FABA</name>
<dbReference type="Proteomes" id="UP001603857">
    <property type="component" value="Unassembled WGS sequence"/>
</dbReference>
<reference evidence="1 2" key="1">
    <citation type="submission" date="2024-08" db="EMBL/GenBank/DDBJ databases">
        <title>Insights into the chromosomal genome structure of Flemingia macrophylla.</title>
        <authorList>
            <person name="Ding Y."/>
            <person name="Zhao Y."/>
            <person name="Bi W."/>
            <person name="Wu M."/>
            <person name="Zhao G."/>
            <person name="Gong Y."/>
            <person name="Li W."/>
            <person name="Zhang P."/>
        </authorList>
    </citation>
    <scope>NUCLEOTIDE SEQUENCE [LARGE SCALE GENOMIC DNA]</scope>
    <source>
        <strain evidence="1">DYQJB</strain>
        <tissue evidence="1">Leaf</tissue>
    </source>
</reference>
<evidence type="ECO:0000313" key="2">
    <source>
        <dbReference type="Proteomes" id="UP001603857"/>
    </source>
</evidence>